<dbReference type="InterPro" id="IPR017930">
    <property type="entry name" value="Myb_dom"/>
</dbReference>
<keyword evidence="7" id="KW-0539">Nucleus</keyword>
<dbReference type="OrthoDB" id="21225at2759"/>
<dbReference type="PANTHER" id="PTHR43874">
    <property type="entry name" value="TWO-COMPONENT RESPONSE REGULATOR"/>
    <property type="match status" value="1"/>
</dbReference>
<keyword evidence="4" id="KW-0805">Transcription regulation</keyword>
<evidence type="ECO:0000256" key="2">
    <source>
        <dbReference type="ARBA" id="ARBA00022553"/>
    </source>
</evidence>
<dbReference type="SUPFAM" id="SSF46689">
    <property type="entry name" value="Homeodomain-like"/>
    <property type="match status" value="1"/>
</dbReference>
<evidence type="ECO:0000256" key="6">
    <source>
        <dbReference type="ARBA" id="ARBA00023163"/>
    </source>
</evidence>
<evidence type="ECO:0000313" key="12">
    <source>
        <dbReference type="Proteomes" id="UP000250235"/>
    </source>
</evidence>
<proteinExistence type="predicted"/>
<feature type="domain" description="Response regulatory" evidence="9">
    <location>
        <begin position="6"/>
        <end position="121"/>
    </location>
</feature>
<protein>
    <submittedName>
        <fullName evidence="11">Uncharacterized protein</fullName>
    </submittedName>
</protein>
<dbReference type="InterPro" id="IPR001005">
    <property type="entry name" value="SANT/Myb"/>
</dbReference>
<dbReference type="Pfam" id="PF00249">
    <property type="entry name" value="Myb_DNA-binding"/>
    <property type="match status" value="1"/>
</dbReference>
<evidence type="ECO:0000259" key="9">
    <source>
        <dbReference type="PROSITE" id="PS50110"/>
    </source>
</evidence>
<dbReference type="PROSITE" id="PS51294">
    <property type="entry name" value="HTH_MYB"/>
    <property type="match status" value="1"/>
</dbReference>
<name>A0A2Z7BL38_9LAMI</name>
<dbReference type="Pfam" id="PF00072">
    <property type="entry name" value="Response_reg"/>
    <property type="match status" value="1"/>
</dbReference>
<dbReference type="InterPro" id="IPR009057">
    <property type="entry name" value="Homeodomain-like_sf"/>
</dbReference>
<evidence type="ECO:0000256" key="4">
    <source>
        <dbReference type="ARBA" id="ARBA00023015"/>
    </source>
</evidence>
<evidence type="ECO:0000256" key="3">
    <source>
        <dbReference type="ARBA" id="ARBA00023012"/>
    </source>
</evidence>
<gene>
    <name evidence="11" type="ORF">F511_36335</name>
</gene>
<keyword evidence="6" id="KW-0804">Transcription</keyword>
<evidence type="ECO:0000313" key="11">
    <source>
        <dbReference type="EMBL" id="KZV32636.1"/>
    </source>
</evidence>
<dbReference type="PANTHER" id="PTHR43874:SF19">
    <property type="entry name" value="RESPONSE REGULATOR 23-RELATED"/>
    <property type="match status" value="1"/>
</dbReference>
<dbReference type="NCBIfam" id="TIGR01557">
    <property type="entry name" value="myb_SHAQKYF"/>
    <property type="match status" value="1"/>
</dbReference>
<keyword evidence="5" id="KW-0010">Activator</keyword>
<dbReference type="GO" id="GO:0000160">
    <property type="term" value="P:phosphorelay signal transduction system"/>
    <property type="evidence" value="ECO:0007669"/>
    <property type="project" value="UniProtKB-KW"/>
</dbReference>
<dbReference type="GO" id="GO:0009736">
    <property type="term" value="P:cytokinin-activated signaling pathway"/>
    <property type="evidence" value="ECO:0007669"/>
    <property type="project" value="InterPro"/>
</dbReference>
<evidence type="ECO:0000259" key="10">
    <source>
        <dbReference type="PROSITE" id="PS51294"/>
    </source>
</evidence>
<accession>A0A2Z7BL38</accession>
<evidence type="ECO:0000256" key="1">
    <source>
        <dbReference type="ARBA" id="ARBA00004123"/>
    </source>
</evidence>
<dbReference type="InterPro" id="IPR045279">
    <property type="entry name" value="ARR-like"/>
</dbReference>
<feature type="modified residue" description="4-aspartylphosphate" evidence="8">
    <location>
        <position position="57"/>
    </location>
</feature>
<reference evidence="11 12" key="1">
    <citation type="journal article" date="2015" name="Proc. Natl. Acad. Sci. U.S.A.">
        <title>The resurrection genome of Boea hygrometrica: A blueprint for survival of dehydration.</title>
        <authorList>
            <person name="Xiao L."/>
            <person name="Yang G."/>
            <person name="Zhang L."/>
            <person name="Yang X."/>
            <person name="Zhao S."/>
            <person name="Ji Z."/>
            <person name="Zhou Q."/>
            <person name="Hu M."/>
            <person name="Wang Y."/>
            <person name="Chen M."/>
            <person name="Xu Y."/>
            <person name="Jin H."/>
            <person name="Xiao X."/>
            <person name="Hu G."/>
            <person name="Bao F."/>
            <person name="Hu Y."/>
            <person name="Wan P."/>
            <person name="Li L."/>
            <person name="Deng X."/>
            <person name="Kuang T."/>
            <person name="Xiang C."/>
            <person name="Zhu J.K."/>
            <person name="Oliver M.J."/>
            <person name="He Y."/>
        </authorList>
    </citation>
    <scope>NUCLEOTIDE SEQUENCE [LARGE SCALE GENOMIC DNA]</scope>
    <source>
        <strain evidence="12">cv. XS01</strain>
    </source>
</reference>
<evidence type="ECO:0000256" key="5">
    <source>
        <dbReference type="ARBA" id="ARBA00023159"/>
    </source>
</evidence>
<organism evidence="11 12">
    <name type="scientific">Dorcoceras hygrometricum</name>
    <dbReference type="NCBI Taxonomy" id="472368"/>
    <lineage>
        <taxon>Eukaryota</taxon>
        <taxon>Viridiplantae</taxon>
        <taxon>Streptophyta</taxon>
        <taxon>Embryophyta</taxon>
        <taxon>Tracheophyta</taxon>
        <taxon>Spermatophyta</taxon>
        <taxon>Magnoliopsida</taxon>
        <taxon>eudicotyledons</taxon>
        <taxon>Gunneridae</taxon>
        <taxon>Pentapetalae</taxon>
        <taxon>asterids</taxon>
        <taxon>lamiids</taxon>
        <taxon>Lamiales</taxon>
        <taxon>Gesneriaceae</taxon>
        <taxon>Didymocarpoideae</taxon>
        <taxon>Trichosporeae</taxon>
        <taxon>Loxocarpinae</taxon>
        <taxon>Dorcoceras</taxon>
    </lineage>
</organism>
<dbReference type="Gene3D" id="1.10.10.60">
    <property type="entry name" value="Homeodomain-like"/>
    <property type="match status" value="1"/>
</dbReference>
<dbReference type="PROSITE" id="PS50110">
    <property type="entry name" value="RESPONSE_REGULATORY"/>
    <property type="match status" value="1"/>
</dbReference>
<evidence type="ECO:0000256" key="7">
    <source>
        <dbReference type="ARBA" id="ARBA00023242"/>
    </source>
</evidence>
<dbReference type="FunFam" id="1.10.10.60:FF:000007">
    <property type="entry name" value="Two-component response regulator"/>
    <property type="match status" value="1"/>
</dbReference>
<dbReference type="GO" id="GO:0005634">
    <property type="term" value="C:nucleus"/>
    <property type="evidence" value="ECO:0007669"/>
    <property type="project" value="UniProtKB-SubCell"/>
</dbReference>
<sequence length="631" mass="70317">MAHSISILLVDDDLICLSHVANMLKKFNYEVVMARHPQDAIYTLRLKKGAFDLVVSDVHMPDMDGFELTKAIAQEFDLPVILMSADIQDSTFSKVVENGVAFFLPKPVSAHNLRDIWRFASTRRRRQTTTVEEIRRLPEPETSSEKTNLVEIIAMSASSDDKVNDVEKDLNEKELGKRVCNENSEVSASSSPKKPKLIWTNSLHNQFLQAIRRIGLDRAVPKKILEVMNVPGLTRENVASHLQKYRLFLRRVSDANFKTPSGSEEKFTSSTITPSGSNSWTSIFDNRQHPCRFPNSSISASSSSILTGSTYARILANEGDFCKPYVACSNFPIRNTDCSNLPKYGLSACLTAPSSGGNIGTSSNVASMQPITHQTNYVGYSISNLQRLAVSGMFKINQDGVQSDNALMDVPNAAIHRNNLSLEANSLDEHSSFDDILDQLFADSSSTESAPNNNDEIQLSNVIAEYQKLINKSNISVQNGMENGELCSNGLFDLEELDTVMPTQQPLDGVQSYHTTLPVPASFENHQEQRAGTNTDLGYDPLEFNASASQLNNISLSPIQVCSMFFTISSFITFFCFDLGLIHDSKMASLTFIFQYKISYRLKMTNFWSRYSSISPGRIKTLMVSKFFTYI</sequence>
<dbReference type="GO" id="GO:0003677">
    <property type="term" value="F:DNA binding"/>
    <property type="evidence" value="ECO:0007669"/>
    <property type="project" value="InterPro"/>
</dbReference>
<keyword evidence="2 8" id="KW-0597">Phosphoprotein</keyword>
<keyword evidence="12" id="KW-1185">Reference proteome</keyword>
<dbReference type="InterPro" id="IPR011006">
    <property type="entry name" value="CheY-like_superfamily"/>
</dbReference>
<feature type="domain" description="HTH myb-type" evidence="10">
    <location>
        <begin position="191"/>
        <end position="250"/>
    </location>
</feature>
<dbReference type="InterPro" id="IPR006447">
    <property type="entry name" value="Myb_dom_plants"/>
</dbReference>
<dbReference type="Proteomes" id="UP000250235">
    <property type="component" value="Unassembled WGS sequence"/>
</dbReference>
<dbReference type="InterPro" id="IPR001789">
    <property type="entry name" value="Sig_transdc_resp-reg_receiver"/>
</dbReference>
<comment type="subcellular location">
    <subcellularLocation>
        <location evidence="1">Nucleus</location>
    </subcellularLocation>
</comment>
<dbReference type="CDD" id="cd17584">
    <property type="entry name" value="REC_typeB_ARR-like"/>
    <property type="match status" value="1"/>
</dbReference>
<dbReference type="Gene3D" id="3.40.50.2300">
    <property type="match status" value="1"/>
</dbReference>
<dbReference type="SMART" id="SM00448">
    <property type="entry name" value="REC"/>
    <property type="match status" value="1"/>
</dbReference>
<dbReference type="EMBL" id="KV006400">
    <property type="protein sequence ID" value="KZV32636.1"/>
    <property type="molecule type" value="Genomic_DNA"/>
</dbReference>
<dbReference type="AlphaFoldDB" id="A0A2Z7BL38"/>
<keyword evidence="3" id="KW-0902">Two-component regulatory system</keyword>
<dbReference type="SUPFAM" id="SSF52172">
    <property type="entry name" value="CheY-like"/>
    <property type="match status" value="1"/>
</dbReference>
<evidence type="ECO:0000256" key="8">
    <source>
        <dbReference type="PROSITE-ProRule" id="PRU00169"/>
    </source>
</evidence>